<feature type="compositionally biased region" description="Polar residues" evidence="6">
    <location>
        <begin position="548"/>
        <end position="568"/>
    </location>
</feature>
<dbReference type="InterPro" id="IPR020095">
    <property type="entry name" value="PsdUridine_synth_TruA_C"/>
</dbReference>
<feature type="active site" description="Nucleophile" evidence="4">
    <location>
        <position position="305"/>
    </location>
</feature>
<name>A0A1A8VK22_PLAOA</name>
<evidence type="ECO:0000256" key="2">
    <source>
        <dbReference type="ARBA" id="ARBA00022694"/>
    </source>
</evidence>
<dbReference type="InterPro" id="IPR020103">
    <property type="entry name" value="PsdUridine_synth_cat_dom_sf"/>
</dbReference>
<dbReference type="GO" id="GO:1990481">
    <property type="term" value="P:mRNA pseudouridine synthesis"/>
    <property type="evidence" value="ECO:0007669"/>
    <property type="project" value="TreeGrafter"/>
</dbReference>
<sequence>MEKETKNGKKNEEKKGEEKKKGGTASTTSPHSVKSGLTKIKRMEEKLKEFSHFKMFQYKISSICYGHAGSCKAALSCQVLTLGSTLIHHNSKHHNFKISQFETSQLQNITIRNITTSKYHNSKHHNFKISQFETSQLRNITTSKLHNFATSEPCNFEISFSFFHLLKTFYETKYSERKQNKLVKLYEGSMGNQKKRENNYTRNKEKIKKLKMERKERGKEEALKRNGREKNGGEGKAYGREKGGTFKKYALCVGYMGSRYHGCQGQGKECMTVENEIERTLLKIHAVRRGAKDFNFCLSRSARTDLGVHALYNVFVFNINIDCVLFGGAKEEELKSRDAEATGEAAAEASIVQSSESNIGVEMKEKENIDENRDATVPIKKDNSTKKCIAVEGSSSENIFEERRKKEESFIKLFNAHLPNDIRCFDVYKVTKSFDARTLCSFRLYEYLFPAYVLSEVSVNEKYRDDFEDAIKHIDDYVEKNKKKEKLDSGNPSVAGTSTTVTNTGNVDGTSTTAVNTGKVDGTSTTSTNTDNVDGTSTTAVNTGKVDGTSTTATNTDNVDGTSTTAANTGKVDGISTTATNTGKVDDASTATSRVRKTWGKMGEEIFSVREEKEDLTDDDLNRLFEIFNNYLGFHNFHCFTKNKIEQTTYRYIKYMSVSTVQLHNYSFVSVKIMGQSFLMHQIRKMITLAVETFRKSTSQNSISYCLNGKKYVPISLFPPDGLMLICPYFNSYNEKMCNPPISPKIMFHENEDILEFKRDTIAKCIVQSMQNNVWKEWITKMNQRPFVYHFMKDKTSECMTEEA</sequence>
<proteinExistence type="inferred from homology"/>
<dbReference type="AlphaFoldDB" id="A0A1A8VK22"/>
<evidence type="ECO:0000313" key="8">
    <source>
        <dbReference type="EMBL" id="SBS79943.1"/>
    </source>
</evidence>
<evidence type="ECO:0000256" key="5">
    <source>
        <dbReference type="PIRSR" id="PIRSR641708-2"/>
    </source>
</evidence>
<keyword evidence="3" id="KW-0413">Isomerase</keyword>
<reference evidence="9" key="1">
    <citation type="submission" date="2016-05" db="EMBL/GenBank/DDBJ databases">
        <authorList>
            <person name="Naeem Raeece"/>
        </authorList>
    </citation>
    <scope>NUCLEOTIDE SEQUENCE [LARGE SCALE GENOMIC DNA]</scope>
</reference>
<feature type="compositionally biased region" description="Basic and acidic residues" evidence="6">
    <location>
        <begin position="194"/>
        <end position="204"/>
    </location>
</feature>
<feature type="compositionally biased region" description="Low complexity" evidence="6">
    <location>
        <begin position="493"/>
        <end position="513"/>
    </location>
</feature>
<keyword evidence="2" id="KW-0819">tRNA processing</keyword>
<dbReference type="PANTHER" id="PTHR11142">
    <property type="entry name" value="PSEUDOURIDYLATE SYNTHASE"/>
    <property type="match status" value="1"/>
</dbReference>
<dbReference type="GO" id="GO:0005634">
    <property type="term" value="C:nucleus"/>
    <property type="evidence" value="ECO:0007669"/>
    <property type="project" value="TreeGrafter"/>
</dbReference>
<feature type="region of interest" description="Disordered" evidence="6">
    <location>
        <begin position="1"/>
        <end position="38"/>
    </location>
</feature>
<feature type="domain" description="Pseudouridine synthase I TruA alpha/beta" evidence="7">
    <location>
        <begin position="629"/>
        <end position="730"/>
    </location>
</feature>
<feature type="compositionally biased region" description="Low complexity" evidence="6">
    <location>
        <begin position="520"/>
        <end position="539"/>
    </location>
</feature>
<evidence type="ECO:0000256" key="3">
    <source>
        <dbReference type="ARBA" id="ARBA00023235"/>
    </source>
</evidence>
<evidence type="ECO:0000256" key="4">
    <source>
        <dbReference type="PIRSR" id="PIRSR641708-1"/>
    </source>
</evidence>
<dbReference type="GO" id="GO:0031119">
    <property type="term" value="P:tRNA pseudouridine synthesis"/>
    <property type="evidence" value="ECO:0007669"/>
    <property type="project" value="InterPro"/>
</dbReference>
<organism evidence="8 9">
    <name type="scientific">Plasmodium ovale curtisi</name>
    <dbReference type="NCBI Taxonomy" id="864141"/>
    <lineage>
        <taxon>Eukaryota</taxon>
        <taxon>Sar</taxon>
        <taxon>Alveolata</taxon>
        <taxon>Apicomplexa</taxon>
        <taxon>Aconoidasida</taxon>
        <taxon>Haemosporida</taxon>
        <taxon>Plasmodiidae</taxon>
        <taxon>Plasmodium</taxon>
        <taxon>Plasmodium (Plasmodium)</taxon>
    </lineage>
</organism>
<evidence type="ECO:0000259" key="7">
    <source>
        <dbReference type="Pfam" id="PF01416"/>
    </source>
</evidence>
<comment type="similarity">
    <text evidence="1">Belongs to the tRNA pseudouridine synthase TruA family.</text>
</comment>
<dbReference type="InterPro" id="IPR001406">
    <property type="entry name" value="PsdUridine_synth_TruA"/>
</dbReference>
<feature type="compositionally biased region" description="Basic and acidic residues" evidence="6">
    <location>
        <begin position="1"/>
        <end position="21"/>
    </location>
</feature>
<dbReference type="Pfam" id="PF01416">
    <property type="entry name" value="PseudoU_synth_1"/>
    <property type="match status" value="1"/>
</dbReference>
<dbReference type="SUPFAM" id="SSF55120">
    <property type="entry name" value="Pseudouridine synthase"/>
    <property type="match status" value="1"/>
</dbReference>
<dbReference type="Gene3D" id="3.30.70.580">
    <property type="entry name" value="Pseudouridine synthase I, catalytic domain, N-terminal subdomain"/>
    <property type="match status" value="1"/>
</dbReference>
<dbReference type="InterPro" id="IPR020094">
    <property type="entry name" value="TruA/RsuA/RluB/E/F_N"/>
</dbReference>
<feature type="binding site" evidence="5">
    <location>
        <position position="445"/>
    </location>
    <ligand>
        <name>substrate</name>
    </ligand>
</feature>
<evidence type="ECO:0000313" key="9">
    <source>
        <dbReference type="Proteomes" id="UP000078560"/>
    </source>
</evidence>
<accession>A0A1A8VK22</accession>
<feature type="compositionally biased region" description="Basic and acidic residues" evidence="6">
    <location>
        <begin position="213"/>
        <end position="238"/>
    </location>
</feature>
<feature type="region of interest" description="Disordered" evidence="6">
    <location>
        <begin position="193"/>
        <end position="238"/>
    </location>
</feature>
<gene>
    <name evidence="8" type="ORF">POVCU2_0001330</name>
</gene>
<dbReference type="Proteomes" id="UP000078560">
    <property type="component" value="Unassembled WGS sequence"/>
</dbReference>
<dbReference type="GO" id="GO:0009982">
    <property type="term" value="F:pseudouridine synthase activity"/>
    <property type="evidence" value="ECO:0007669"/>
    <property type="project" value="InterPro"/>
</dbReference>
<protein>
    <submittedName>
        <fullName evidence="8">Pseudouridylate synthase 1, putative</fullName>
    </submittedName>
</protein>
<evidence type="ECO:0000256" key="6">
    <source>
        <dbReference type="SAM" id="MobiDB-lite"/>
    </source>
</evidence>
<evidence type="ECO:0000256" key="1">
    <source>
        <dbReference type="ARBA" id="ARBA00009375"/>
    </source>
</evidence>
<dbReference type="Gene3D" id="3.30.70.660">
    <property type="entry name" value="Pseudouridine synthase I, catalytic domain, C-terminal subdomain"/>
    <property type="match status" value="1"/>
</dbReference>
<dbReference type="CDD" id="cd02568">
    <property type="entry name" value="PseudoU_synth_PUS1_PUS2"/>
    <property type="match status" value="1"/>
</dbReference>
<dbReference type="InterPro" id="IPR020097">
    <property type="entry name" value="PsdUridine_synth_TruA_a/b_dom"/>
</dbReference>
<dbReference type="PANTHER" id="PTHR11142:SF4">
    <property type="entry name" value="PSEUDOURIDYLATE SYNTHASE 1 HOMOLOG"/>
    <property type="match status" value="1"/>
</dbReference>
<dbReference type="InterPro" id="IPR041708">
    <property type="entry name" value="PUS1/PUS2-like"/>
</dbReference>
<dbReference type="EMBL" id="FLQU01000016">
    <property type="protein sequence ID" value="SBS79943.1"/>
    <property type="molecule type" value="Genomic_DNA"/>
</dbReference>
<feature type="region of interest" description="Disordered" evidence="6">
    <location>
        <begin position="481"/>
        <end position="580"/>
    </location>
</feature>
<dbReference type="GO" id="GO:0003723">
    <property type="term" value="F:RNA binding"/>
    <property type="evidence" value="ECO:0007669"/>
    <property type="project" value="InterPro"/>
</dbReference>